<keyword evidence="12" id="KW-0121">Carboxypeptidase</keyword>
<dbReference type="Pfam" id="PF00768">
    <property type="entry name" value="Peptidase_S11"/>
    <property type="match status" value="1"/>
</dbReference>
<dbReference type="AlphaFoldDB" id="A0A1M7ZJY9"/>
<gene>
    <name evidence="12" type="ORF">SAMN02745172_01979</name>
</gene>
<dbReference type="PANTHER" id="PTHR21581:SF6">
    <property type="entry name" value="TRAFFICKING PROTEIN PARTICLE COMPLEX SUBUNIT 12"/>
    <property type="match status" value="1"/>
</dbReference>
<keyword evidence="3" id="KW-0378">Hydrolase</keyword>
<keyword evidence="12" id="KW-0645">Protease</keyword>
<evidence type="ECO:0000256" key="7">
    <source>
        <dbReference type="PIRSR" id="PIRSR618044-1"/>
    </source>
</evidence>
<dbReference type="Proteomes" id="UP000186406">
    <property type="component" value="Unassembled WGS sequence"/>
</dbReference>
<keyword evidence="4" id="KW-0133">Cell shape</keyword>
<feature type="domain" description="Peptidase S11 D-alanyl-D-alanine carboxypeptidase A N-terminal" evidence="11">
    <location>
        <begin position="49"/>
        <end position="275"/>
    </location>
</feature>
<organism evidence="12 13">
    <name type="scientific">Pseudoxanthobacter soli DSM 19599</name>
    <dbReference type="NCBI Taxonomy" id="1123029"/>
    <lineage>
        <taxon>Bacteria</taxon>
        <taxon>Pseudomonadati</taxon>
        <taxon>Pseudomonadota</taxon>
        <taxon>Alphaproteobacteria</taxon>
        <taxon>Hyphomicrobiales</taxon>
        <taxon>Segnochrobactraceae</taxon>
        <taxon>Pseudoxanthobacter</taxon>
    </lineage>
</organism>
<dbReference type="InterPro" id="IPR012338">
    <property type="entry name" value="Beta-lactam/transpept-like"/>
</dbReference>
<dbReference type="Gene3D" id="3.40.710.10">
    <property type="entry name" value="DD-peptidase/beta-lactamase superfamily"/>
    <property type="match status" value="1"/>
</dbReference>
<dbReference type="PRINTS" id="PR00725">
    <property type="entry name" value="DADACBPTASE1"/>
</dbReference>
<dbReference type="GO" id="GO:0006508">
    <property type="term" value="P:proteolysis"/>
    <property type="evidence" value="ECO:0007669"/>
    <property type="project" value="InterPro"/>
</dbReference>
<evidence type="ECO:0000256" key="10">
    <source>
        <dbReference type="SAM" id="MobiDB-lite"/>
    </source>
</evidence>
<evidence type="ECO:0000256" key="3">
    <source>
        <dbReference type="ARBA" id="ARBA00022801"/>
    </source>
</evidence>
<protein>
    <submittedName>
        <fullName evidence="12">D-alanyl-D-alanine carboxypeptidase</fullName>
    </submittedName>
</protein>
<feature type="binding site" evidence="8">
    <location>
        <position position="245"/>
    </location>
    <ligand>
        <name>substrate</name>
    </ligand>
</feature>
<dbReference type="EMBL" id="FRXO01000003">
    <property type="protein sequence ID" value="SHO65129.1"/>
    <property type="molecule type" value="Genomic_DNA"/>
</dbReference>
<evidence type="ECO:0000313" key="13">
    <source>
        <dbReference type="Proteomes" id="UP000186406"/>
    </source>
</evidence>
<dbReference type="InterPro" id="IPR001967">
    <property type="entry name" value="Peptidase_S11_N"/>
</dbReference>
<comment type="similarity">
    <text evidence="1 9">Belongs to the peptidase S11 family.</text>
</comment>
<name>A0A1M7ZJY9_9HYPH</name>
<dbReference type="RefSeq" id="WP_175563666.1">
    <property type="nucleotide sequence ID" value="NZ_FRXO01000003.1"/>
</dbReference>
<feature type="compositionally biased region" description="Low complexity" evidence="10">
    <location>
        <begin position="502"/>
        <end position="517"/>
    </location>
</feature>
<keyword evidence="13" id="KW-1185">Reference proteome</keyword>
<reference evidence="12 13" key="1">
    <citation type="submission" date="2016-12" db="EMBL/GenBank/DDBJ databases">
        <authorList>
            <person name="Song W.-J."/>
            <person name="Kurnit D.M."/>
        </authorList>
    </citation>
    <scope>NUCLEOTIDE SEQUENCE [LARGE SCALE GENOMIC DNA]</scope>
    <source>
        <strain evidence="12 13">DSM 19599</strain>
    </source>
</reference>
<proteinExistence type="inferred from homology"/>
<feature type="active site" description="Acyl-ester intermediate" evidence="7">
    <location>
        <position position="82"/>
    </location>
</feature>
<keyword evidence="2" id="KW-0732">Signal</keyword>
<evidence type="ECO:0000256" key="4">
    <source>
        <dbReference type="ARBA" id="ARBA00022960"/>
    </source>
</evidence>
<evidence type="ECO:0000256" key="1">
    <source>
        <dbReference type="ARBA" id="ARBA00007164"/>
    </source>
</evidence>
<feature type="region of interest" description="Disordered" evidence="10">
    <location>
        <begin position="303"/>
        <end position="332"/>
    </location>
</feature>
<feature type="active site" evidence="7">
    <location>
        <position position="142"/>
    </location>
</feature>
<feature type="region of interest" description="Disordered" evidence="10">
    <location>
        <begin position="471"/>
        <end position="517"/>
    </location>
</feature>
<evidence type="ECO:0000256" key="5">
    <source>
        <dbReference type="ARBA" id="ARBA00022984"/>
    </source>
</evidence>
<dbReference type="GO" id="GO:0009002">
    <property type="term" value="F:serine-type D-Ala-D-Ala carboxypeptidase activity"/>
    <property type="evidence" value="ECO:0007669"/>
    <property type="project" value="InterPro"/>
</dbReference>
<evidence type="ECO:0000256" key="8">
    <source>
        <dbReference type="PIRSR" id="PIRSR618044-2"/>
    </source>
</evidence>
<dbReference type="GO" id="GO:0008360">
    <property type="term" value="P:regulation of cell shape"/>
    <property type="evidence" value="ECO:0007669"/>
    <property type="project" value="UniProtKB-KW"/>
</dbReference>
<evidence type="ECO:0000259" key="11">
    <source>
        <dbReference type="Pfam" id="PF00768"/>
    </source>
</evidence>
<keyword evidence="5" id="KW-0573">Peptidoglycan synthesis</keyword>
<evidence type="ECO:0000256" key="9">
    <source>
        <dbReference type="RuleBase" id="RU004016"/>
    </source>
</evidence>
<dbReference type="GO" id="GO:0009252">
    <property type="term" value="P:peptidoglycan biosynthetic process"/>
    <property type="evidence" value="ECO:0007669"/>
    <property type="project" value="UniProtKB-KW"/>
</dbReference>
<feature type="compositionally biased region" description="Polar residues" evidence="10">
    <location>
        <begin position="449"/>
        <end position="459"/>
    </location>
</feature>
<evidence type="ECO:0000256" key="2">
    <source>
        <dbReference type="ARBA" id="ARBA00022729"/>
    </source>
</evidence>
<sequence length="517" mass="53779">MTDLRAPTFSVPGFRILACLVAAVSMLRPRAGGAIVAVLTAVLALADASAARADIGSYIVVDAGNGVVVSDGNPFQPWYPASITKLMTAYVTFRAIRAGRISPNSPVVITPEASRQSPSKMGFKIGTVLTIDNAMKMMLVKSANDIAVAIGQAVGGGSEQAFVNEMNREARRLGMTRTHFSNPNGLPDDDQVTNARDMAILAVTILREFPEYRPLFSITGLQLGGTVIRTHNRFVERFQGGDGMKTGFICNAGFNVVATATRGGRTLVAVVLGAYNTKERDEFAARILTEAFGRRPKSPTLAAFPNPPGHQQPANRRAEVCGGKRPRGNEQQDLVSLTNPSGGTLLAFAPADGGGAEPAPPKSYLEATSRYMRPLVPVYLGLAPGSQPDQAIAGGDEESDDAPAAAAPPPDSKAARAAAAKAAKEAQRQAAQEQAAQARAAKLAARNAPTASNMQTSDAASIDSLIGGADAAEMKPGQAPSARIRPATGSIPSAAEPGVSVPLNLLPPAMMNPQANP</sequence>
<dbReference type="SUPFAM" id="SSF56601">
    <property type="entry name" value="beta-lactamase/transpeptidase-like"/>
    <property type="match status" value="1"/>
</dbReference>
<evidence type="ECO:0000313" key="12">
    <source>
        <dbReference type="EMBL" id="SHO65129.1"/>
    </source>
</evidence>
<dbReference type="GO" id="GO:0071555">
    <property type="term" value="P:cell wall organization"/>
    <property type="evidence" value="ECO:0007669"/>
    <property type="project" value="UniProtKB-KW"/>
</dbReference>
<feature type="active site" description="Proton acceptor" evidence="7">
    <location>
        <position position="85"/>
    </location>
</feature>
<feature type="region of interest" description="Disordered" evidence="10">
    <location>
        <begin position="387"/>
        <end position="459"/>
    </location>
</feature>
<dbReference type="PANTHER" id="PTHR21581">
    <property type="entry name" value="D-ALANYL-D-ALANINE CARBOXYPEPTIDASE"/>
    <property type="match status" value="1"/>
</dbReference>
<dbReference type="InterPro" id="IPR018044">
    <property type="entry name" value="Peptidase_S11"/>
</dbReference>
<evidence type="ECO:0000256" key="6">
    <source>
        <dbReference type="ARBA" id="ARBA00023316"/>
    </source>
</evidence>
<dbReference type="STRING" id="1123029.SAMN02745172_01979"/>
<feature type="compositionally biased region" description="Low complexity" evidence="10">
    <location>
        <begin position="428"/>
        <end position="446"/>
    </location>
</feature>
<keyword evidence="6" id="KW-0961">Cell wall biogenesis/degradation</keyword>
<accession>A0A1M7ZJY9</accession>